<evidence type="ECO:0000256" key="5">
    <source>
        <dbReference type="ARBA" id="ARBA00023027"/>
    </source>
</evidence>
<feature type="domain" description="S-adenosyl-L-homocysteine hydrolase NAD binding" evidence="11">
    <location>
        <begin position="197"/>
        <end position="358"/>
    </location>
</feature>
<evidence type="ECO:0000256" key="4">
    <source>
        <dbReference type="ARBA" id="ARBA00022801"/>
    </source>
</evidence>
<evidence type="ECO:0000256" key="2">
    <source>
        <dbReference type="ARBA" id="ARBA00022490"/>
    </source>
</evidence>
<comment type="pathway">
    <text evidence="6 9">Amino-acid biosynthesis; L-homocysteine biosynthesis; L-homocysteine from S-adenosyl-L-homocysteine: step 1/1.</text>
</comment>
<dbReference type="PROSITE" id="PS00739">
    <property type="entry name" value="ADOHCYASE_2"/>
    <property type="match status" value="1"/>
</dbReference>
<dbReference type="PANTHER" id="PTHR23420">
    <property type="entry name" value="ADENOSYLHOMOCYSTEINASE"/>
    <property type="match status" value="1"/>
</dbReference>
<reference evidence="12" key="1">
    <citation type="submission" date="2022-11" db="EMBL/GenBank/DDBJ databases">
        <title>The characterization of three novel Bacteroidetes species and genomic analysis of their roles in tidal elemental geochemical cycles.</title>
        <authorList>
            <person name="Ma K.-J."/>
        </authorList>
    </citation>
    <scope>NUCLEOTIDE SEQUENCE</scope>
    <source>
        <strain evidence="12">M415</strain>
    </source>
</reference>
<dbReference type="NCBIfam" id="TIGR00936">
    <property type="entry name" value="ahcY"/>
    <property type="match status" value="1"/>
</dbReference>
<dbReference type="InterPro" id="IPR020082">
    <property type="entry name" value="S-Ado-L-homoCys_hydrolase_CS"/>
</dbReference>
<feature type="binding site" evidence="6 8">
    <location>
        <begin position="163"/>
        <end position="165"/>
    </location>
    <ligand>
        <name>NAD(+)</name>
        <dbReference type="ChEBI" id="CHEBI:57540"/>
    </ligand>
</feature>
<dbReference type="CDD" id="cd00401">
    <property type="entry name" value="SAHH"/>
    <property type="match status" value="1"/>
</dbReference>
<dbReference type="Gene3D" id="3.40.50.720">
    <property type="entry name" value="NAD(P)-binding Rossmann-like Domain"/>
    <property type="match status" value="1"/>
</dbReference>
<dbReference type="EC" id="3.13.2.1" evidence="6"/>
<dbReference type="GO" id="GO:0006730">
    <property type="term" value="P:one-carbon metabolic process"/>
    <property type="evidence" value="ECO:0007669"/>
    <property type="project" value="UniProtKB-UniRule"/>
</dbReference>
<comment type="caution">
    <text evidence="12">The sequence shown here is derived from an EMBL/GenBank/DDBJ whole genome shotgun (WGS) entry which is preliminary data.</text>
</comment>
<evidence type="ECO:0000256" key="1">
    <source>
        <dbReference type="ARBA" id="ARBA00007122"/>
    </source>
</evidence>
<sequence>MSTKTIPYTPYKVKDITLAEWGRKEINLAEAEMPGLMALREEYAKEQPLKGARIAGCLHMTIQTAVLIETLVALGAEVTWSSCNIFSTQDHAAAAIAAAGIPVYAWKGMTEEEFDWCIEQTLFFGEERQPLNMILDDGGDLTNMVLDNYPELTSEIRGLSEETTTGVHRLYERFKNGILPMPAINVNDSVTKSKFDNKYGCRESAVDAVRRATDTMLAGKRVVVAGYGDVGKGTAASFRGAGAIVTVTEIDPICALQACMDGYEVKKLENVVGQADIVVTATGNKDIIREEHFRSMRDKVIVCNIGHFDNEIDMAWINGAYGDTKDEIKPQVDKYTVEGKDIIILAEGRLVNLGCATGHPSFVMSNSFTNQVLAQIELFNHSAKYENKVYMLPKHLDEKVAKLHLARLGAELTELREDQASYIGVKPEGPFKPDYYRY</sequence>
<name>A0AAE3MJ51_9FLAO</name>
<dbReference type="NCBIfam" id="NF004005">
    <property type="entry name" value="PRK05476.2-3"/>
    <property type="match status" value="1"/>
</dbReference>
<dbReference type="Pfam" id="PF00670">
    <property type="entry name" value="AdoHcyase_NAD"/>
    <property type="match status" value="1"/>
</dbReference>
<dbReference type="GO" id="GO:0005829">
    <property type="term" value="C:cytosol"/>
    <property type="evidence" value="ECO:0007669"/>
    <property type="project" value="TreeGrafter"/>
</dbReference>
<feature type="binding site" evidence="6 7">
    <location>
        <position position="192"/>
    </location>
    <ligand>
        <name>substrate</name>
    </ligand>
</feature>
<evidence type="ECO:0000313" key="12">
    <source>
        <dbReference type="EMBL" id="MCX2718266.1"/>
    </source>
</evidence>
<organism evidence="12 13">
    <name type="scientific">Lentiprolixibacter aurantiacus</name>
    <dbReference type="NCBI Taxonomy" id="2993939"/>
    <lineage>
        <taxon>Bacteria</taxon>
        <taxon>Pseudomonadati</taxon>
        <taxon>Bacteroidota</taxon>
        <taxon>Flavobacteriia</taxon>
        <taxon>Flavobacteriales</taxon>
        <taxon>Flavobacteriaceae</taxon>
        <taxon>Lentiprolixibacter</taxon>
    </lineage>
</organism>
<feature type="binding site" evidence="6 8">
    <location>
        <position position="249"/>
    </location>
    <ligand>
        <name>NAD(+)</name>
        <dbReference type="ChEBI" id="CHEBI:57540"/>
    </ligand>
</feature>
<dbReference type="RefSeq" id="WP_266010260.1">
    <property type="nucleotide sequence ID" value="NZ_JAPFQP010000001.1"/>
</dbReference>
<comment type="subcellular location">
    <subcellularLocation>
        <location evidence="6">Cytoplasm</location>
    </subcellularLocation>
</comment>
<dbReference type="SMART" id="SM00996">
    <property type="entry name" value="AdoHcyase"/>
    <property type="match status" value="1"/>
</dbReference>
<keyword evidence="13" id="KW-1185">Reference proteome</keyword>
<feature type="binding site" evidence="8">
    <location>
        <begin position="228"/>
        <end position="233"/>
    </location>
    <ligand>
        <name>NAD(+)</name>
        <dbReference type="ChEBI" id="CHEBI:57540"/>
    </ligand>
</feature>
<evidence type="ECO:0000313" key="13">
    <source>
        <dbReference type="Proteomes" id="UP001207116"/>
    </source>
</evidence>
<keyword evidence="2 6" id="KW-0963">Cytoplasm</keyword>
<evidence type="ECO:0000256" key="7">
    <source>
        <dbReference type="PIRSR" id="PIRSR001109-1"/>
    </source>
</evidence>
<feature type="binding site" evidence="6 8">
    <location>
        <position position="352"/>
    </location>
    <ligand>
        <name>NAD(+)</name>
        <dbReference type="ChEBI" id="CHEBI:57540"/>
    </ligand>
</feature>
<dbReference type="SUPFAM" id="SSF52283">
    <property type="entry name" value="Formate/glycerate dehydrogenase catalytic domain-like"/>
    <property type="match status" value="1"/>
</dbReference>
<comment type="cofactor">
    <cofactor evidence="6 8 9">
        <name>NAD(+)</name>
        <dbReference type="ChEBI" id="CHEBI:57540"/>
    </cofactor>
    <text evidence="6 8 9">Binds 1 NAD(+) per subunit.</text>
</comment>
<dbReference type="GO" id="GO:0033353">
    <property type="term" value="P:S-adenosylmethionine cycle"/>
    <property type="evidence" value="ECO:0007669"/>
    <property type="project" value="TreeGrafter"/>
</dbReference>
<dbReference type="PIRSF" id="PIRSF001109">
    <property type="entry name" value="Ad_hcy_hydrolase"/>
    <property type="match status" value="1"/>
</dbReference>
<dbReference type="Pfam" id="PF05221">
    <property type="entry name" value="AdoHcyase"/>
    <property type="match status" value="2"/>
</dbReference>
<feature type="binding site" evidence="6 7">
    <location>
        <position position="61"/>
    </location>
    <ligand>
        <name>substrate</name>
    </ligand>
</feature>
<gene>
    <name evidence="6 12" type="primary">ahcY</name>
    <name evidence="12" type="ORF">OO016_01510</name>
</gene>
<feature type="binding site" evidence="6 8">
    <location>
        <begin position="305"/>
        <end position="307"/>
    </location>
    <ligand>
        <name>NAD(+)</name>
        <dbReference type="ChEBI" id="CHEBI:57540"/>
    </ligand>
</feature>
<keyword evidence="4 6" id="KW-0378">Hydrolase</keyword>
<evidence type="ECO:0000256" key="9">
    <source>
        <dbReference type="RuleBase" id="RU000548"/>
    </source>
</evidence>
<dbReference type="InterPro" id="IPR000043">
    <property type="entry name" value="Adenosylhomocysteinase-like"/>
</dbReference>
<keyword evidence="3 6" id="KW-0554">One-carbon metabolism</keyword>
<evidence type="ECO:0000256" key="8">
    <source>
        <dbReference type="PIRSR" id="PIRSR001109-2"/>
    </source>
</evidence>
<evidence type="ECO:0000256" key="10">
    <source>
        <dbReference type="RuleBase" id="RU004166"/>
    </source>
</evidence>
<dbReference type="Gene3D" id="3.40.50.1480">
    <property type="entry name" value="Adenosylhomocysteinase-like"/>
    <property type="match status" value="2"/>
</dbReference>
<feature type="binding site" evidence="6">
    <location>
        <position position="197"/>
    </location>
    <ligand>
        <name>NAD(+)</name>
        <dbReference type="ChEBI" id="CHEBI:57540"/>
    </ligand>
</feature>
<feature type="binding site" evidence="6 7">
    <location>
        <position position="196"/>
    </location>
    <ligand>
        <name>substrate</name>
    </ligand>
</feature>
<accession>A0AAE3MJ51</accession>
<feature type="binding site" evidence="6 7">
    <location>
        <position position="162"/>
    </location>
    <ligand>
        <name>substrate</name>
    </ligand>
</feature>
<dbReference type="AlphaFoldDB" id="A0AAE3MJ51"/>
<feature type="binding site" evidence="6">
    <location>
        <position position="284"/>
    </location>
    <ligand>
        <name>NAD(+)</name>
        <dbReference type="ChEBI" id="CHEBI:57540"/>
    </ligand>
</feature>
<dbReference type="EMBL" id="JAPFQP010000001">
    <property type="protein sequence ID" value="MCX2718266.1"/>
    <property type="molecule type" value="Genomic_DNA"/>
</dbReference>
<dbReference type="PROSITE" id="PS00738">
    <property type="entry name" value="ADOHCYASE_1"/>
    <property type="match status" value="1"/>
</dbReference>
<dbReference type="GO" id="GO:0071269">
    <property type="term" value="P:L-homocysteine biosynthetic process"/>
    <property type="evidence" value="ECO:0007669"/>
    <property type="project" value="UniProtKB-UniRule"/>
</dbReference>
<dbReference type="InterPro" id="IPR015878">
    <property type="entry name" value="Ado_hCys_hydrolase_NAD-bd"/>
</dbReference>
<dbReference type="FunFam" id="3.40.50.720:FF:000004">
    <property type="entry name" value="Adenosylhomocysteinase"/>
    <property type="match status" value="1"/>
</dbReference>
<dbReference type="SMART" id="SM00997">
    <property type="entry name" value="AdoHcyase_NAD"/>
    <property type="match status" value="1"/>
</dbReference>
<proteinExistence type="inferred from homology"/>
<dbReference type="PANTHER" id="PTHR23420:SF0">
    <property type="entry name" value="ADENOSYLHOMOCYSTEINASE"/>
    <property type="match status" value="1"/>
</dbReference>
<evidence type="ECO:0000259" key="11">
    <source>
        <dbReference type="SMART" id="SM00997"/>
    </source>
</evidence>
<evidence type="ECO:0000256" key="6">
    <source>
        <dbReference type="HAMAP-Rule" id="MF_00563"/>
    </source>
</evidence>
<dbReference type="SUPFAM" id="SSF51735">
    <property type="entry name" value="NAD(P)-binding Rossmann-fold domains"/>
    <property type="match status" value="1"/>
</dbReference>
<evidence type="ECO:0000256" key="3">
    <source>
        <dbReference type="ARBA" id="ARBA00022563"/>
    </source>
</evidence>
<keyword evidence="5 6" id="KW-0520">NAD</keyword>
<dbReference type="Proteomes" id="UP001207116">
    <property type="component" value="Unassembled WGS sequence"/>
</dbReference>
<comment type="function">
    <text evidence="6">May play a key role in the regulation of the intracellular concentration of adenosylhomocysteine.</text>
</comment>
<dbReference type="HAMAP" id="MF_00563">
    <property type="entry name" value="AdoHcyase"/>
    <property type="match status" value="1"/>
</dbReference>
<protein>
    <recommendedName>
        <fullName evidence="6">Adenosylhomocysteinase</fullName>
        <ecNumber evidence="6">3.13.2.1</ecNumber>
    </recommendedName>
    <alternativeName>
        <fullName evidence="6">S-adenosyl-L-homocysteine hydrolase</fullName>
        <shortName evidence="6">AdoHcyase</shortName>
    </alternativeName>
</protein>
<dbReference type="GO" id="GO:0004013">
    <property type="term" value="F:adenosylhomocysteinase activity"/>
    <property type="evidence" value="ECO:0007669"/>
    <property type="project" value="UniProtKB-UniRule"/>
</dbReference>
<feature type="binding site" evidence="6">
    <location>
        <begin position="226"/>
        <end position="231"/>
    </location>
    <ligand>
        <name>NAD(+)</name>
        <dbReference type="ChEBI" id="CHEBI:57540"/>
    </ligand>
</feature>
<dbReference type="InterPro" id="IPR036291">
    <property type="entry name" value="NAD(P)-bd_dom_sf"/>
</dbReference>
<feature type="binding site" evidence="6 7">
    <location>
        <position position="137"/>
    </location>
    <ligand>
        <name>substrate</name>
    </ligand>
</feature>
<dbReference type="InterPro" id="IPR042172">
    <property type="entry name" value="Adenosylhomocyst_ase-like_sf"/>
</dbReference>
<comment type="catalytic activity">
    <reaction evidence="6 9">
        <text>S-adenosyl-L-homocysteine + H2O = L-homocysteine + adenosine</text>
        <dbReference type="Rhea" id="RHEA:21708"/>
        <dbReference type="ChEBI" id="CHEBI:15377"/>
        <dbReference type="ChEBI" id="CHEBI:16335"/>
        <dbReference type="ChEBI" id="CHEBI:57856"/>
        <dbReference type="ChEBI" id="CHEBI:58199"/>
        <dbReference type="EC" id="3.13.2.1"/>
    </reaction>
</comment>
<comment type="similarity">
    <text evidence="1 6 10">Belongs to the adenosylhomocysteinase family.</text>
</comment>
<dbReference type="FunFam" id="3.40.50.1480:FF:000004">
    <property type="entry name" value="Adenosylhomocysteinase"/>
    <property type="match status" value="1"/>
</dbReference>
<feature type="binding site" evidence="8">
    <location>
        <position position="359"/>
    </location>
    <ligand>
        <name>NAD(+)</name>
        <dbReference type="ChEBI" id="CHEBI:57540"/>
    </ligand>
</feature>